<accession>A0A1F5HQ21</accession>
<dbReference type="PANTHER" id="PTHR43000">
    <property type="entry name" value="DTDP-D-GLUCOSE 4,6-DEHYDRATASE-RELATED"/>
    <property type="match status" value="1"/>
</dbReference>
<sequence length="316" mass="36011">MLSSRKTLLITGGAGFVGANLVKYFLKRNFQVHVLVKKETNLWRLRDILRDINIYLLDLQNLKKLKNVCSKINPNYIFHLAAYGSYPSQTDIGEIVNTNILGTVNLLEATRDIPYQCFINTGSSSEYGFKDKPMQESDILEPISFYGVSKATSTLICQVFARQFKKPVITFRLFSVYGPYEEATRLIPTAIKAALTGGILNLTKGNVSRDFICVQDVISAYVKAMSKKYLTGEIFNIGSGIQHTNLEVVGVVQRCSKNRLKFKIGLYKRRPWDTSFWVANISKAKSELSWQPKYSLAEGLKRTYSWFEQNFKLYQK</sequence>
<evidence type="ECO:0000313" key="2">
    <source>
        <dbReference type="EMBL" id="OGE06236.1"/>
    </source>
</evidence>
<dbReference type="Proteomes" id="UP000177747">
    <property type="component" value="Unassembled WGS sequence"/>
</dbReference>
<dbReference type="EMBL" id="MFBU01000020">
    <property type="protein sequence ID" value="OGE06236.1"/>
    <property type="molecule type" value="Genomic_DNA"/>
</dbReference>
<dbReference type="STRING" id="1797731.A2W70_00150"/>
<feature type="domain" description="NAD(P)-binding" evidence="1">
    <location>
        <begin position="9"/>
        <end position="303"/>
    </location>
</feature>
<dbReference type="Gene3D" id="3.40.50.720">
    <property type="entry name" value="NAD(P)-binding Rossmann-like Domain"/>
    <property type="match status" value="1"/>
</dbReference>
<dbReference type="InterPro" id="IPR036291">
    <property type="entry name" value="NAD(P)-bd_dom_sf"/>
</dbReference>
<gene>
    <name evidence="2" type="ORF">A2W70_00150</name>
</gene>
<dbReference type="Pfam" id="PF16363">
    <property type="entry name" value="GDP_Man_Dehyd"/>
    <property type="match status" value="1"/>
</dbReference>
<dbReference type="InterPro" id="IPR016040">
    <property type="entry name" value="NAD(P)-bd_dom"/>
</dbReference>
<reference evidence="2 3" key="1">
    <citation type="journal article" date="2016" name="Nat. Commun.">
        <title>Thousands of microbial genomes shed light on interconnected biogeochemical processes in an aquifer system.</title>
        <authorList>
            <person name="Anantharaman K."/>
            <person name="Brown C.T."/>
            <person name="Hug L.A."/>
            <person name="Sharon I."/>
            <person name="Castelle C.J."/>
            <person name="Probst A.J."/>
            <person name="Thomas B.C."/>
            <person name="Singh A."/>
            <person name="Wilkins M.J."/>
            <person name="Karaoz U."/>
            <person name="Brodie E.L."/>
            <person name="Williams K.H."/>
            <person name="Hubbard S.S."/>
            <person name="Banfield J.F."/>
        </authorList>
    </citation>
    <scope>NUCLEOTIDE SEQUENCE [LARGE SCALE GENOMIC DNA]</scope>
</reference>
<evidence type="ECO:0000313" key="3">
    <source>
        <dbReference type="Proteomes" id="UP000177747"/>
    </source>
</evidence>
<name>A0A1F5HQ21_9BACT</name>
<comment type="caution">
    <text evidence="2">The sequence shown here is derived from an EMBL/GenBank/DDBJ whole genome shotgun (WGS) entry which is preliminary data.</text>
</comment>
<dbReference type="AlphaFoldDB" id="A0A1F5HQ21"/>
<protein>
    <recommendedName>
        <fullName evidence="1">NAD(P)-binding domain-containing protein</fullName>
    </recommendedName>
</protein>
<evidence type="ECO:0000259" key="1">
    <source>
        <dbReference type="Pfam" id="PF16363"/>
    </source>
</evidence>
<organism evidence="2 3">
    <name type="scientific">Candidatus Curtissbacteria bacterium RIFCSPLOWO2_02_41_11</name>
    <dbReference type="NCBI Taxonomy" id="1797731"/>
    <lineage>
        <taxon>Bacteria</taxon>
        <taxon>Candidatus Curtissiibacteriota</taxon>
    </lineage>
</organism>
<proteinExistence type="predicted"/>
<dbReference type="SUPFAM" id="SSF51735">
    <property type="entry name" value="NAD(P)-binding Rossmann-fold domains"/>
    <property type="match status" value="1"/>
</dbReference>